<dbReference type="Proteomes" id="UP001629246">
    <property type="component" value="Unassembled WGS sequence"/>
</dbReference>
<evidence type="ECO:0000313" key="3">
    <source>
        <dbReference type="Proteomes" id="UP001629246"/>
    </source>
</evidence>
<dbReference type="EMBL" id="JAQQFM010000001">
    <property type="protein sequence ID" value="MFL9923009.1"/>
    <property type="molecule type" value="Genomic_DNA"/>
</dbReference>
<dbReference type="CDD" id="cd02227">
    <property type="entry name" value="cupin_TM1112-like"/>
    <property type="match status" value="1"/>
</dbReference>
<reference evidence="2 3" key="1">
    <citation type="journal article" date="2024" name="Chem. Sci.">
        <title>Discovery of megapolipeptins by genome mining of a Burkholderiales bacteria collection.</title>
        <authorList>
            <person name="Paulo B.S."/>
            <person name="Recchia M.J.J."/>
            <person name="Lee S."/>
            <person name="Fergusson C.H."/>
            <person name="Romanowski S.B."/>
            <person name="Hernandez A."/>
            <person name="Krull N."/>
            <person name="Liu D.Y."/>
            <person name="Cavanagh H."/>
            <person name="Bos A."/>
            <person name="Gray C.A."/>
            <person name="Murphy B.T."/>
            <person name="Linington R.G."/>
            <person name="Eustaquio A.S."/>
        </authorList>
    </citation>
    <scope>NUCLEOTIDE SEQUENCE [LARGE SCALE GENOMIC DNA]</scope>
    <source>
        <strain evidence="2 3">RL21-008-BIB-A</strain>
    </source>
</reference>
<accession>A0ABW9A459</accession>
<keyword evidence="3" id="KW-1185">Reference proteome</keyword>
<dbReference type="RefSeq" id="WP_408154221.1">
    <property type="nucleotide sequence ID" value="NZ_JAQQFM010000001.1"/>
</dbReference>
<dbReference type="SUPFAM" id="SSF51182">
    <property type="entry name" value="RmlC-like cupins"/>
    <property type="match status" value="2"/>
</dbReference>
<feature type="domain" description="(S)-ureidoglycine aminohydrolase cupin" evidence="1">
    <location>
        <begin position="166"/>
        <end position="240"/>
    </location>
</feature>
<evidence type="ECO:0000313" key="2">
    <source>
        <dbReference type="EMBL" id="MFL9923009.1"/>
    </source>
</evidence>
<dbReference type="Pfam" id="PF05899">
    <property type="entry name" value="Cupin_3"/>
    <property type="match status" value="1"/>
</dbReference>
<sequence length="245" mass="26165">MSAIRQAPPSFINLRQFAQDSSLGAPIALNEAGGEDAFLSARRVLEVQPGAVMIGAIDLNAGSGMVKAQPADEFIVVCAGELTVTHKDLKLVLQAGQSAIVQHGAGFSWSATQPVTLLFMRYKASTADTCLVVPVSQTPDLQVSNSPSAQLLLTPTPVCRAYSDHLSADEVFACGTWDSTPYSRSANTIAHYELMHLLKGSVSFVDETGRSGTFSQGDIFLIEQGAKCSWESLEHVEKIYAICQA</sequence>
<dbReference type="InterPro" id="IPR014710">
    <property type="entry name" value="RmlC-like_jellyroll"/>
</dbReference>
<evidence type="ECO:0000259" key="1">
    <source>
        <dbReference type="Pfam" id="PF05899"/>
    </source>
</evidence>
<organism evidence="2 3">
    <name type="scientific">Herbaspirillum lusitanum</name>
    <dbReference type="NCBI Taxonomy" id="213312"/>
    <lineage>
        <taxon>Bacteria</taxon>
        <taxon>Pseudomonadati</taxon>
        <taxon>Pseudomonadota</taxon>
        <taxon>Betaproteobacteria</taxon>
        <taxon>Burkholderiales</taxon>
        <taxon>Oxalobacteraceae</taxon>
        <taxon>Herbaspirillum</taxon>
    </lineage>
</organism>
<name>A0ABW9A459_9BURK</name>
<dbReference type="Gene3D" id="2.60.120.10">
    <property type="entry name" value="Jelly Rolls"/>
    <property type="match status" value="2"/>
</dbReference>
<protein>
    <submittedName>
        <fullName evidence="2">Cupin domain-containing protein</fullName>
    </submittedName>
</protein>
<comment type="caution">
    <text evidence="2">The sequence shown here is derived from an EMBL/GenBank/DDBJ whole genome shotgun (WGS) entry which is preliminary data.</text>
</comment>
<dbReference type="PANTHER" id="PTHR40943:SF1">
    <property type="entry name" value="CYTOPLASMIC PROTEIN"/>
    <property type="match status" value="1"/>
</dbReference>
<dbReference type="PANTHER" id="PTHR40943">
    <property type="entry name" value="CYTOPLASMIC PROTEIN-RELATED"/>
    <property type="match status" value="1"/>
</dbReference>
<dbReference type="InterPro" id="IPR008579">
    <property type="entry name" value="UGlyAH_Cupin_dom"/>
</dbReference>
<gene>
    <name evidence="2" type="ORF">PQR62_01940</name>
</gene>
<dbReference type="InterPro" id="IPR011051">
    <property type="entry name" value="RmlC_Cupin_sf"/>
</dbReference>
<proteinExistence type="predicted"/>